<dbReference type="AlphaFoldDB" id="A0A316YNJ3"/>
<dbReference type="InterPro" id="IPR005352">
    <property type="entry name" value="Erg28"/>
</dbReference>
<keyword evidence="10 13" id="KW-0472">Membrane</keyword>
<feature type="transmembrane region" description="Helical" evidence="13">
    <location>
        <begin position="105"/>
        <end position="124"/>
    </location>
</feature>
<proteinExistence type="inferred from homology"/>
<dbReference type="GeneID" id="37043678"/>
<dbReference type="PANTHER" id="PTHR15451">
    <property type="entry name" value="ERGOSTEROL BIOSYNTHETIC PROTEIN 28-RELATED"/>
    <property type="match status" value="1"/>
</dbReference>
<feature type="transmembrane region" description="Helical" evidence="13">
    <location>
        <begin position="76"/>
        <end position="98"/>
    </location>
</feature>
<keyword evidence="7 13" id="KW-1133">Transmembrane helix</keyword>
<evidence type="ECO:0000256" key="13">
    <source>
        <dbReference type="SAM" id="Phobius"/>
    </source>
</evidence>
<evidence type="ECO:0000256" key="1">
    <source>
        <dbReference type="ARBA" id="ARBA00004477"/>
    </source>
</evidence>
<evidence type="ECO:0000256" key="7">
    <source>
        <dbReference type="ARBA" id="ARBA00022989"/>
    </source>
</evidence>
<dbReference type="EMBL" id="KZ819636">
    <property type="protein sequence ID" value="PWN90606.1"/>
    <property type="molecule type" value="Genomic_DNA"/>
</dbReference>
<dbReference type="FunCoup" id="A0A316YNJ3">
    <property type="interactions" value="139"/>
</dbReference>
<organism evidence="14 15">
    <name type="scientific">Acaromyces ingoldii</name>
    <dbReference type="NCBI Taxonomy" id="215250"/>
    <lineage>
        <taxon>Eukaryota</taxon>
        <taxon>Fungi</taxon>
        <taxon>Dikarya</taxon>
        <taxon>Basidiomycota</taxon>
        <taxon>Ustilaginomycotina</taxon>
        <taxon>Exobasidiomycetes</taxon>
        <taxon>Exobasidiales</taxon>
        <taxon>Cryptobasidiaceae</taxon>
        <taxon>Acaromyces</taxon>
    </lineage>
</organism>
<evidence type="ECO:0000256" key="5">
    <source>
        <dbReference type="ARBA" id="ARBA00022824"/>
    </source>
</evidence>
<keyword evidence="9" id="KW-0443">Lipid metabolism</keyword>
<dbReference type="InParanoid" id="A0A316YNJ3"/>
<evidence type="ECO:0000313" key="14">
    <source>
        <dbReference type="EMBL" id="PWN90606.1"/>
    </source>
</evidence>
<keyword evidence="8" id="KW-0756">Sterol biosynthesis</keyword>
<evidence type="ECO:0000256" key="3">
    <source>
        <dbReference type="ARBA" id="ARBA00022516"/>
    </source>
</evidence>
<dbReference type="PANTHER" id="PTHR15451:SF19">
    <property type="entry name" value="ERGOSTEROL BIOSYNTHETIC PROTEIN 28 HOMOLOG"/>
    <property type="match status" value="1"/>
</dbReference>
<dbReference type="GO" id="GO:0005789">
    <property type="term" value="C:endoplasmic reticulum membrane"/>
    <property type="evidence" value="ECO:0007669"/>
    <property type="project" value="UniProtKB-SubCell"/>
</dbReference>
<comment type="subcellular location">
    <subcellularLocation>
        <location evidence="1">Endoplasmic reticulum membrane</location>
        <topology evidence="1">Multi-pass membrane protein</topology>
    </subcellularLocation>
</comment>
<evidence type="ECO:0000256" key="2">
    <source>
        <dbReference type="ARBA" id="ARBA00005377"/>
    </source>
</evidence>
<keyword evidence="4 13" id="KW-0812">Transmembrane</keyword>
<reference evidence="14 15" key="1">
    <citation type="journal article" date="2018" name="Mol. Biol. Evol.">
        <title>Broad Genomic Sampling Reveals a Smut Pathogenic Ancestry of the Fungal Clade Ustilaginomycotina.</title>
        <authorList>
            <person name="Kijpornyongpan T."/>
            <person name="Mondo S.J."/>
            <person name="Barry K."/>
            <person name="Sandor L."/>
            <person name="Lee J."/>
            <person name="Lipzen A."/>
            <person name="Pangilinan J."/>
            <person name="LaButti K."/>
            <person name="Hainaut M."/>
            <person name="Henrissat B."/>
            <person name="Grigoriev I.V."/>
            <person name="Spatafora J.W."/>
            <person name="Aime M.C."/>
        </authorList>
    </citation>
    <scope>NUCLEOTIDE SEQUENCE [LARGE SCALE GENOMIC DNA]</scope>
    <source>
        <strain evidence="14 15">MCA 4198</strain>
    </source>
</reference>
<evidence type="ECO:0000256" key="9">
    <source>
        <dbReference type="ARBA" id="ARBA00023098"/>
    </source>
</evidence>
<keyword evidence="5" id="KW-0256">Endoplasmic reticulum</keyword>
<evidence type="ECO:0000256" key="4">
    <source>
        <dbReference type="ARBA" id="ARBA00022692"/>
    </source>
</evidence>
<comment type="similarity">
    <text evidence="2">Belongs to the ERG28 family.</text>
</comment>
<feature type="transmembrane region" description="Helical" evidence="13">
    <location>
        <begin position="12"/>
        <end position="30"/>
    </location>
</feature>
<keyword evidence="11" id="KW-1207">Sterol metabolism</keyword>
<dbReference type="GO" id="GO:0016126">
    <property type="term" value="P:sterol biosynthetic process"/>
    <property type="evidence" value="ECO:0007669"/>
    <property type="project" value="UniProtKB-KW"/>
</dbReference>
<name>A0A316YNJ3_9BASI</name>
<evidence type="ECO:0000313" key="15">
    <source>
        <dbReference type="Proteomes" id="UP000245768"/>
    </source>
</evidence>
<evidence type="ECO:0000256" key="8">
    <source>
        <dbReference type="ARBA" id="ARBA00023011"/>
    </source>
</evidence>
<evidence type="ECO:0000256" key="12">
    <source>
        <dbReference type="ARBA" id="ARBA00023221"/>
    </source>
</evidence>
<dbReference type="STRING" id="215250.A0A316YNJ3"/>
<dbReference type="OrthoDB" id="6485510at2759"/>
<evidence type="ECO:0000256" key="11">
    <source>
        <dbReference type="ARBA" id="ARBA00023166"/>
    </source>
</evidence>
<keyword evidence="12" id="KW-0753">Steroid metabolism</keyword>
<gene>
    <name evidence="14" type="ORF">FA10DRAFT_267055</name>
</gene>
<sequence>MTLLPPGYLPKWLLLVGLTAIGNAGACHLSTASSKKVYITGGAQVTPLASRLFGVWNLTSGALRVVCAYNMSNPALFYICQMTFATVLLHLLLEIFIYKTTSLNAPGVLSPILVATTSLTAMSLQHRSYLS</sequence>
<keyword evidence="15" id="KW-1185">Reference proteome</keyword>
<keyword evidence="3" id="KW-0444">Lipid biosynthesis</keyword>
<keyword evidence="6" id="KW-0752">Steroid biosynthesis</keyword>
<dbReference type="GO" id="GO:0030674">
    <property type="term" value="F:protein-macromolecule adaptor activity"/>
    <property type="evidence" value="ECO:0007669"/>
    <property type="project" value="TreeGrafter"/>
</dbReference>
<dbReference type="Proteomes" id="UP000245768">
    <property type="component" value="Unassembled WGS sequence"/>
</dbReference>
<protein>
    <submittedName>
        <fullName evidence="14">Erg28-like protein</fullName>
    </submittedName>
</protein>
<evidence type="ECO:0000256" key="6">
    <source>
        <dbReference type="ARBA" id="ARBA00022955"/>
    </source>
</evidence>
<dbReference type="Pfam" id="PF03694">
    <property type="entry name" value="Erg28"/>
    <property type="match status" value="1"/>
</dbReference>
<accession>A0A316YNJ3</accession>
<evidence type="ECO:0000256" key="10">
    <source>
        <dbReference type="ARBA" id="ARBA00023136"/>
    </source>
</evidence>
<dbReference type="RefSeq" id="XP_025377804.1">
    <property type="nucleotide sequence ID" value="XM_025521762.1"/>
</dbReference>